<name>A0A1Y3PV74_9BACI</name>
<organism evidence="1 2">
    <name type="scientific">Bacillus thermozeamaize</name>
    <dbReference type="NCBI Taxonomy" id="230954"/>
    <lineage>
        <taxon>Bacteria</taxon>
        <taxon>Bacillati</taxon>
        <taxon>Bacillota</taxon>
        <taxon>Bacilli</taxon>
        <taxon>Bacillales</taxon>
        <taxon>Bacillaceae</taxon>
        <taxon>Bacillus</taxon>
    </lineage>
</organism>
<evidence type="ECO:0000313" key="1">
    <source>
        <dbReference type="EMBL" id="OUM91251.1"/>
    </source>
</evidence>
<dbReference type="EMBL" id="LZRT01000002">
    <property type="protein sequence ID" value="OUM91251.1"/>
    <property type="molecule type" value="Genomic_DNA"/>
</dbReference>
<sequence length="74" mass="8264">MSTPSLALELLEIKIVRIGIDAPIFVQSVQLRHVLFRKDKVEDAGVLADSLRTDRLRNGDDPVLQVPSEQNLGR</sequence>
<reference evidence="2" key="1">
    <citation type="submission" date="2016-06" db="EMBL/GenBank/DDBJ databases">
        <authorList>
            <person name="Nascimento L."/>
            <person name="Pereira R.V."/>
            <person name="Martins L.F."/>
            <person name="Quaggio R.B."/>
            <person name="Silva A.M."/>
            <person name="Setubal J.C."/>
        </authorList>
    </citation>
    <scope>NUCLEOTIDE SEQUENCE [LARGE SCALE GENOMIC DNA]</scope>
</reference>
<proteinExistence type="predicted"/>
<evidence type="ECO:0000313" key="2">
    <source>
        <dbReference type="Proteomes" id="UP000196475"/>
    </source>
</evidence>
<dbReference type="AlphaFoldDB" id="A0A1Y3PV74"/>
<accession>A0A1Y3PV74</accession>
<comment type="caution">
    <text evidence="1">The sequence shown here is derived from an EMBL/GenBank/DDBJ whole genome shotgun (WGS) entry which is preliminary data.</text>
</comment>
<dbReference type="Proteomes" id="UP000196475">
    <property type="component" value="Unassembled WGS sequence"/>
</dbReference>
<gene>
    <name evidence="1" type="ORF">BAA01_16330</name>
</gene>
<protein>
    <submittedName>
        <fullName evidence="1">Uncharacterized protein</fullName>
    </submittedName>
</protein>